<feature type="chain" id="PRO_5021981117" description="YD repeat-containing protein" evidence="1">
    <location>
        <begin position="19"/>
        <end position="275"/>
    </location>
</feature>
<dbReference type="Proteomes" id="UP000321306">
    <property type="component" value="Unassembled WGS sequence"/>
</dbReference>
<comment type="caution">
    <text evidence="2">The sequence shown here is derived from an EMBL/GenBank/DDBJ whole genome shotgun (WGS) entry which is preliminary data.</text>
</comment>
<dbReference type="Gene3D" id="2.180.10.10">
    <property type="entry name" value="RHS repeat-associated core"/>
    <property type="match status" value="1"/>
</dbReference>
<evidence type="ECO:0008006" key="4">
    <source>
        <dbReference type="Google" id="ProtNLM"/>
    </source>
</evidence>
<gene>
    <name evidence="2" type="ORF">DC3_49150</name>
</gene>
<name>A0A511N8X3_DEIC1</name>
<sequence length="275" mass="31731">MKWAQIVLLISLLSFASAQCVEKPEIPLLTLGLKQPQNVKRVYDYQTNRIDKEGGSFPSGEAESWTLQNGKVTSYVAYAMSPHEEFMVFKYVYKNGRMISSESHFAGEHSFNAYLYDATGRPVRMNSFDLNPKGKKEQDFYSVCTYSGNTITETSHELNKNKKWQVSSRAVYTYQGDRLVKKVHYLDHGKTSGSTSTTTYQYDAKGRQIKESKAFSSSKDQRIETFLYDTQGLRSYYDFVRVEYQMDERGNWISRTTHLKDGGKVVESRKIEYLK</sequence>
<proteinExistence type="predicted"/>
<reference evidence="2 3" key="1">
    <citation type="submission" date="2019-07" db="EMBL/GenBank/DDBJ databases">
        <title>Whole genome shotgun sequence of Deinococcus cellulosilyticus NBRC 106333.</title>
        <authorList>
            <person name="Hosoyama A."/>
            <person name="Uohara A."/>
            <person name="Ohji S."/>
            <person name="Ichikawa N."/>
        </authorList>
    </citation>
    <scope>NUCLEOTIDE SEQUENCE [LARGE SCALE GENOMIC DNA]</scope>
    <source>
        <strain evidence="2 3">NBRC 106333</strain>
    </source>
</reference>
<dbReference type="OrthoDB" id="1148760at2"/>
<dbReference type="EMBL" id="BJXB01000031">
    <property type="protein sequence ID" value="GEM49280.1"/>
    <property type="molecule type" value="Genomic_DNA"/>
</dbReference>
<keyword evidence="1" id="KW-0732">Signal</keyword>
<keyword evidence="3" id="KW-1185">Reference proteome</keyword>
<feature type="signal peptide" evidence="1">
    <location>
        <begin position="1"/>
        <end position="18"/>
    </location>
</feature>
<organism evidence="2 3">
    <name type="scientific">Deinococcus cellulosilyticus (strain DSM 18568 / NBRC 106333 / KACC 11606 / 5516J-15)</name>
    <dbReference type="NCBI Taxonomy" id="1223518"/>
    <lineage>
        <taxon>Bacteria</taxon>
        <taxon>Thermotogati</taxon>
        <taxon>Deinococcota</taxon>
        <taxon>Deinococci</taxon>
        <taxon>Deinococcales</taxon>
        <taxon>Deinococcaceae</taxon>
        <taxon>Deinococcus</taxon>
    </lineage>
</organism>
<dbReference type="AlphaFoldDB" id="A0A511N8X3"/>
<dbReference type="RefSeq" id="WP_146889531.1">
    <property type="nucleotide sequence ID" value="NZ_BJXB01000031.1"/>
</dbReference>
<evidence type="ECO:0000313" key="3">
    <source>
        <dbReference type="Proteomes" id="UP000321306"/>
    </source>
</evidence>
<evidence type="ECO:0000256" key="1">
    <source>
        <dbReference type="SAM" id="SignalP"/>
    </source>
</evidence>
<accession>A0A511N8X3</accession>
<protein>
    <recommendedName>
        <fullName evidence="4">YD repeat-containing protein</fullName>
    </recommendedName>
</protein>
<evidence type="ECO:0000313" key="2">
    <source>
        <dbReference type="EMBL" id="GEM49280.1"/>
    </source>
</evidence>